<dbReference type="Proteomes" id="UP000822688">
    <property type="component" value="Chromosome 2"/>
</dbReference>
<proteinExistence type="inferred from homology"/>
<dbReference type="EMBL" id="CM026422">
    <property type="protein sequence ID" value="KAG0585656.1"/>
    <property type="molecule type" value="Genomic_DNA"/>
</dbReference>
<evidence type="ECO:0000259" key="3">
    <source>
        <dbReference type="Pfam" id="PF14571"/>
    </source>
</evidence>
<feature type="domain" description="Di19 zinc-binding" evidence="2">
    <location>
        <begin position="46"/>
        <end position="98"/>
    </location>
</feature>
<dbReference type="InterPro" id="IPR008598">
    <property type="entry name" value="Di19_Zn-bd"/>
</dbReference>
<dbReference type="PANTHER" id="PTHR31875">
    <property type="entry name" value="PROTEIN DEHYDRATION-INDUCED 19"/>
    <property type="match status" value="1"/>
</dbReference>
<evidence type="ECO:0000259" key="2">
    <source>
        <dbReference type="Pfam" id="PF05605"/>
    </source>
</evidence>
<name>A0A8T0ITE7_CERPU</name>
<dbReference type="Pfam" id="PF14571">
    <property type="entry name" value="Di19_C"/>
    <property type="match status" value="1"/>
</dbReference>
<feature type="domain" description="Di19 C-terminal" evidence="3">
    <location>
        <begin position="120"/>
        <end position="228"/>
    </location>
</feature>
<sequence length="232" mass="25899">MDHGEIWTTRVLSTKRLHSLQPFQAIVDGQISIDEVEAEEVDMRAEFSCPYCYEEFDANALCVHIEDDHCFESKVATCPICAVRIVKDLVGHISQQHGQYFKMHRRRKFKRAGTSSNATLSLLGKDLHEAHLGDLIEGTSVSGGLITNPIDPLLATLVYNVPITDVVNAPKPTSNIIEKIAPKQALPSLSQHVKPNAELSMSIEERKEKQKEAEIRAKFVQELVLSTLVSKK</sequence>
<evidence type="ECO:0000256" key="1">
    <source>
        <dbReference type="ARBA" id="ARBA00007109"/>
    </source>
</evidence>
<organism evidence="4 5">
    <name type="scientific">Ceratodon purpureus</name>
    <name type="common">Fire moss</name>
    <name type="synonym">Dicranum purpureum</name>
    <dbReference type="NCBI Taxonomy" id="3225"/>
    <lineage>
        <taxon>Eukaryota</taxon>
        <taxon>Viridiplantae</taxon>
        <taxon>Streptophyta</taxon>
        <taxon>Embryophyta</taxon>
        <taxon>Bryophyta</taxon>
        <taxon>Bryophytina</taxon>
        <taxon>Bryopsida</taxon>
        <taxon>Dicranidae</taxon>
        <taxon>Pseudoditrichales</taxon>
        <taxon>Ditrichaceae</taxon>
        <taxon>Ceratodon</taxon>
    </lineage>
</organism>
<dbReference type="PANTHER" id="PTHR31875:SF6">
    <property type="entry name" value="PROTEIN DEHYDRATION-INDUCED 19"/>
    <property type="match status" value="1"/>
</dbReference>
<dbReference type="Pfam" id="PF05605">
    <property type="entry name" value="zf-Di19"/>
    <property type="match status" value="1"/>
</dbReference>
<comment type="similarity">
    <text evidence="1">Belongs to the Di19 family.</text>
</comment>
<gene>
    <name evidence="4" type="ORF">KC19_2G028000</name>
</gene>
<evidence type="ECO:0000313" key="5">
    <source>
        <dbReference type="Proteomes" id="UP000822688"/>
    </source>
</evidence>
<dbReference type="EMBL" id="CM026422">
    <property type="protein sequence ID" value="KAG0585654.1"/>
    <property type="molecule type" value="Genomic_DNA"/>
</dbReference>
<reference evidence="4" key="1">
    <citation type="submission" date="2020-06" db="EMBL/GenBank/DDBJ databases">
        <title>WGS assembly of Ceratodon purpureus strain R40.</title>
        <authorList>
            <person name="Carey S.B."/>
            <person name="Jenkins J."/>
            <person name="Shu S."/>
            <person name="Lovell J.T."/>
            <person name="Sreedasyam A."/>
            <person name="Maumus F."/>
            <person name="Tiley G.P."/>
            <person name="Fernandez-Pozo N."/>
            <person name="Barry K."/>
            <person name="Chen C."/>
            <person name="Wang M."/>
            <person name="Lipzen A."/>
            <person name="Daum C."/>
            <person name="Saski C.A."/>
            <person name="Payton A.C."/>
            <person name="Mcbreen J.C."/>
            <person name="Conrad R.E."/>
            <person name="Kollar L.M."/>
            <person name="Olsson S."/>
            <person name="Huttunen S."/>
            <person name="Landis J.B."/>
            <person name="Wickett N.J."/>
            <person name="Johnson M.G."/>
            <person name="Rensing S.A."/>
            <person name="Grimwood J."/>
            <person name="Schmutz J."/>
            <person name="Mcdaniel S.F."/>
        </authorList>
    </citation>
    <scope>NUCLEOTIDE SEQUENCE</scope>
    <source>
        <strain evidence="4">R40</strain>
    </source>
</reference>
<accession>A0A8T0ITE7</accession>
<dbReference type="InterPro" id="IPR033347">
    <property type="entry name" value="Di19"/>
</dbReference>
<keyword evidence="5" id="KW-1185">Reference proteome</keyword>
<comment type="caution">
    <text evidence="4">The sequence shown here is derived from an EMBL/GenBank/DDBJ whole genome shotgun (WGS) entry which is preliminary data.</text>
</comment>
<protein>
    <submittedName>
        <fullName evidence="4">Uncharacterized protein</fullName>
    </submittedName>
</protein>
<dbReference type="InterPro" id="IPR027935">
    <property type="entry name" value="Di19_C"/>
</dbReference>
<dbReference type="EMBL" id="CM026422">
    <property type="protein sequence ID" value="KAG0585655.1"/>
    <property type="molecule type" value="Genomic_DNA"/>
</dbReference>
<dbReference type="AlphaFoldDB" id="A0A8T0ITE7"/>
<dbReference type="EMBL" id="CM026422">
    <property type="protein sequence ID" value="KAG0585653.1"/>
    <property type="molecule type" value="Genomic_DNA"/>
</dbReference>
<evidence type="ECO:0000313" key="4">
    <source>
        <dbReference type="EMBL" id="KAG0585653.1"/>
    </source>
</evidence>